<accession>A0AAD3TKF2</accession>
<reference evidence="1" key="1">
    <citation type="submission" date="2023-05" db="EMBL/GenBank/DDBJ databases">
        <title>Nepenthes gracilis genome sequencing.</title>
        <authorList>
            <person name="Fukushima K."/>
        </authorList>
    </citation>
    <scope>NUCLEOTIDE SEQUENCE</scope>
    <source>
        <strain evidence="1">SING2019-196</strain>
    </source>
</reference>
<proteinExistence type="predicted"/>
<evidence type="ECO:0000313" key="2">
    <source>
        <dbReference type="Proteomes" id="UP001279734"/>
    </source>
</evidence>
<sequence>MRSFPLMLLGVMYSSPHGGNLMLIHPRRGCAVLLEEVNGMFDHDVGVLDAFCVGGGLLLSLPVLHAGPLRSPLCGSCKSWIVLDFIDAAAYASRVCCVRVMPMMGWLGIH</sequence>
<dbReference type="EMBL" id="BSYO01000038">
    <property type="protein sequence ID" value="GMH30377.1"/>
    <property type="molecule type" value="Genomic_DNA"/>
</dbReference>
<comment type="caution">
    <text evidence="1">The sequence shown here is derived from an EMBL/GenBank/DDBJ whole genome shotgun (WGS) entry which is preliminary data.</text>
</comment>
<protein>
    <submittedName>
        <fullName evidence="1">Uncharacterized protein</fullName>
    </submittedName>
</protein>
<dbReference type="AlphaFoldDB" id="A0AAD3TKF2"/>
<name>A0AAD3TKF2_NEPGR</name>
<evidence type="ECO:0000313" key="1">
    <source>
        <dbReference type="EMBL" id="GMH30377.1"/>
    </source>
</evidence>
<organism evidence="1 2">
    <name type="scientific">Nepenthes gracilis</name>
    <name type="common">Slender pitcher plant</name>
    <dbReference type="NCBI Taxonomy" id="150966"/>
    <lineage>
        <taxon>Eukaryota</taxon>
        <taxon>Viridiplantae</taxon>
        <taxon>Streptophyta</taxon>
        <taxon>Embryophyta</taxon>
        <taxon>Tracheophyta</taxon>
        <taxon>Spermatophyta</taxon>
        <taxon>Magnoliopsida</taxon>
        <taxon>eudicotyledons</taxon>
        <taxon>Gunneridae</taxon>
        <taxon>Pentapetalae</taxon>
        <taxon>Caryophyllales</taxon>
        <taxon>Nepenthaceae</taxon>
        <taxon>Nepenthes</taxon>
    </lineage>
</organism>
<dbReference type="Proteomes" id="UP001279734">
    <property type="component" value="Unassembled WGS sequence"/>
</dbReference>
<gene>
    <name evidence="1" type="ORF">Nepgr_032220</name>
</gene>
<keyword evidence="2" id="KW-1185">Reference proteome</keyword>